<dbReference type="EMBL" id="ACVQ01000027">
    <property type="protein sequence ID" value="EET79175.1"/>
    <property type="molecule type" value="Genomic_DNA"/>
</dbReference>
<dbReference type="AlphaFoldDB" id="C6RHF8"/>
<organism evidence="1 2">
    <name type="scientific">Campylobacter showae RM3277</name>
    <dbReference type="NCBI Taxonomy" id="553219"/>
    <lineage>
        <taxon>Bacteria</taxon>
        <taxon>Pseudomonadati</taxon>
        <taxon>Campylobacterota</taxon>
        <taxon>Epsilonproteobacteria</taxon>
        <taxon>Campylobacterales</taxon>
        <taxon>Campylobacteraceae</taxon>
        <taxon>Campylobacter</taxon>
    </lineage>
</organism>
<name>C6RHF8_9BACT</name>
<sequence>MRTARQIGEISNLPILSIPNFKNFRPSKFSQTQIRLKIIALPV</sequence>
<comment type="caution">
    <text evidence="1">The sequence shown here is derived from an EMBL/GenBank/DDBJ whole genome shotgun (WGS) entry which is preliminary data.</text>
</comment>
<evidence type="ECO:0000313" key="2">
    <source>
        <dbReference type="Proteomes" id="UP000003107"/>
    </source>
</evidence>
<keyword evidence="2" id="KW-1185">Reference proteome</keyword>
<proteinExistence type="predicted"/>
<gene>
    <name evidence="1" type="ORF">CAMSH0001_0786</name>
</gene>
<protein>
    <submittedName>
        <fullName evidence="1">Uncharacterized protein</fullName>
    </submittedName>
</protein>
<evidence type="ECO:0000313" key="1">
    <source>
        <dbReference type="EMBL" id="EET79175.1"/>
    </source>
</evidence>
<reference evidence="1 2" key="1">
    <citation type="submission" date="2009-07" db="EMBL/GenBank/DDBJ databases">
        <authorList>
            <person name="Madupu R."/>
            <person name="Sebastian Y."/>
            <person name="Durkin A.S."/>
            <person name="Torralba M."/>
            <person name="Methe B."/>
            <person name="Sutton G.G."/>
            <person name="Strausberg R.L."/>
            <person name="Nelson K.E."/>
        </authorList>
    </citation>
    <scope>NUCLEOTIDE SEQUENCE [LARGE SCALE GENOMIC DNA]</scope>
    <source>
        <strain evidence="1 2">RM3277</strain>
    </source>
</reference>
<dbReference type="Proteomes" id="UP000003107">
    <property type="component" value="Unassembled WGS sequence"/>
</dbReference>
<accession>C6RHF8</accession>